<reference evidence="2 3" key="1">
    <citation type="submission" date="2023-02" db="EMBL/GenBank/DDBJ databases">
        <title>Devosia chondri sp. nov., isolated from the phycosphere of marine algae.</title>
        <authorList>
            <person name="Kim J.M."/>
            <person name="Lee J.K."/>
            <person name="Choi B.J."/>
            <person name="Bayburt H."/>
            <person name="Jeon C.O."/>
        </authorList>
    </citation>
    <scope>NUCLEOTIDE SEQUENCE [LARGE SCALE GENOMIC DNA]</scope>
    <source>
        <strain evidence="2 3">G2-5</strain>
    </source>
</reference>
<dbReference type="InterPro" id="IPR042208">
    <property type="entry name" value="D-ser_dehydrat-like_sf"/>
</dbReference>
<accession>A0ABY7YY76</accession>
<proteinExistence type="predicted"/>
<evidence type="ECO:0000313" key="3">
    <source>
        <dbReference type="Proteomes" id="UP001222118"/>
    </source>
</evidence>
<dbReference type="EMBL" id="CP118247">
    <property type="protein sequence ID" value="WDR06199.1"/>
    <property type="molecule type" value="Genomic_DNA"/>
</dbReference>
<feature type="domain" description="D-serine dehydratase-like" evidence="1">
    <location>
        <begin position="317"/>
        <end position="414"/>
    </location>
</feature>
<evidence type="ECO:0000259" key="1">
    <source>
        <dbReference type="SMART" id="SM01119"/>
    </source>
</evidence>
<dbReference type="CDD" id="cd06818">
    <property type="entry name" value="PLPDE_III_cryptic_DSD"/>
    <property type="match status" value="1"/>
</dbReference>
<dbReference type="Proteomes" id="UP001222118">
    <property type="component" value="Chromosome"/>
</dbReference>
<dbReference type="SMART" id="SM01119">
    <property type="entry name" value="D-ser_dehydrat"/>
    <property type="match status" value="1"/>
</dbReference>
<dbReference type="InterPro" id="IPR029066">
    <property type="entry name" value="PLP-binding_barrel"/>
</dbReference>
<name>A0ABY7YY76_9HYPH</name>
<dbReference type="Pfam" id="PF14031">
    <property type="entry name" value="D-ser_dehydrat"/>
    <property type="match status" value="1"/>
</dbReference>
<gene>
    <name evidence="2" type="ORF">PSQ90_01695</name>
</gene>
<dbReference type="RefSeq" id="WP_282211713.1">
    <property type="nucleotide sequence ID" value="NZ_CP118247.1"/>
</dbReference>
<keyword evidence="3" id="KW-1185">Reference proteome</keyword>
<dbReference type="PANTHER" id="PTHR28004">
    <property type="entry name" value="ZGC:162816-RELATED"/>
    <property type="match status" value="1"/>
</dbReference>
<organism evidence="2 3">
    <name type="scientific">Devosia rhodophyticola</name>
    <dbReference type="NCBI Taxonomy" id="3026423"/>
    <lineage>
        <taxon>Bacteria</taxon>
        <taxon>Pseudomonadati</taxon>
        <taxon>Pseudomonadota</taxon>
        <taxon>Alphaproteobacteria</taxon>
        <taxon>Hyphomicrobiales</taxon>
        <taxon>Devosiaceae</taxon>
        <taxon>Devosia</taxon>
    </lineage>
</organism>
<dbReference type="PANTHER" id="PTHR28004:SF8">
    <property type="entry name" value="D-SERINE DEAMINASE"/>
    <property type="match status" value="1"/>
</dbReference>
<evidence type="ECO:0000313" key="2">
    <source>
        <dbReference type="EMBL" id="WDR06199.1"/>
    </source>
</evidence>
<protein>
    <submittedName>
        <fullName evidence="2">Amino acid deaminase</fullName>
    </submittedName>
</protein>
<dbReference type="SUPFAM" id="SSF51419">
    <property type="entry name" value="PLP-binding barrel"/>
    <property type="match status" value="1"/>
</dbReference>
<dbReference type="InterPro" id="IPR051466">
    <property type="entry name" value="D-amino_acid_metab_enzyme"/>
</dbReference>
<sequence>MLNLSQINSTILDGRTKGVPGTTSPFRLADIGEKGWNVLAEDLPLPLMVLKRSALDYNANLFADYLAQRGLSLAPHGKTTMCPQIFDEQLRNGAWAISAATANQVHTMHHFGVRRIILANQLVGKANVSMIAQLLAEDPDFEFYCFLDSRAQLQQLQRHLAGKKLQRPMRLLIEIGAAGGRTGVRDLDTALALEAAIRQCDADQLAFAGLSAFEGALPGLDQGSNPVSDFADFVVKVAQALPPEAFAKLDEFIMSGGGSAYFDMIADRFAMLDLAVPTRIVLRSGCYVTNDHGAYHNLQEAARRDPNRHWNASFQPALEAWSYVQSMPEPGLAFLTMGKRDIPFDAGLPLPIKCYRPGVGFLDIGKAEIFSTNDQHAYVRLGEGADWQVGDLIGSGISHPCTAFDKWRYIPVVDDDYDVIDAMLTFF</sequence>
<dbReference type="InterPro" id="IPR026956">
    <property type="entry name" value="D-ser_dehydrat-like_dom"/>
</dbReference>
<dbReference type="Gene3D" id="2.40.37.20">
    <property type="entry name" value="D-serine dehydratase-like domain"/>
    <property type="match status" value="1"/>
</dbReference>
<dbReference type="Gene3D" id="3.20.20.10">
    <property type="entry name" value="Alanine racemase"/>
    <property type="match status" value="1"/>
</dbReference>